<dbReference type="PATRIC" id="fig|1335616.4.peg.185"/>
<dbReference type="AlphaFoldDB" id="A0A0D0YYF9"/>
<evidence type="ECO:0008006" key="4">
    <source>
        <dbReference type="Google" id="ProtNLM"/>
    </source>
</evidence>
<dbReference type="RefSeq" id="WP_044009925.1">
    <property type="nucleotide sequence ID" value="NZ_AWTT01000002.1"/>
</dbReference>
<feature type="transmembrane region" description="Helical" evidence="1">
    <location>
        <begin position="12"/>
        <end position="30"/>
    </location>
</feature>
<keyword evidence="1" id="KW-0812">Transmembrane</keyword>
<keyword evidence="1" id="KW-0472">Membrane</keyword>
<proteinExistence type="predicted"/>
<organism evidence="2 3">
    <name type="scientific">Paucilactobacillus wasatchensis</name>
    <dbReference type="NCBI Taxonomy" id="1335616"/>
    <lineage>
        <taxon>Bacteria</taxon>
        <taxon>Bacillati</taxon>
        <taxon>Bacillota</taxon>
        <taxon>Bacilli</taxon>
        <taxon>Lactobacillales</taxon>
        <taxon>Lactobacillaceae</taxon>
        <taxon>Paucilactobacillus</taxon>
    </lineage>
</organism>
<dbReference type="PANTHER" id="PTHR41771:SF1">
    <property type="entry name" value="MEMBRANE PROTEIN"/>
    <property type="match status" value="1"/>
</dbReference>
<dbReference type="STRING" id="1335616.WDC_0185"/>
<evidence type="ECO:0000313" key="3">
    <source>
        <dbReference type="Proteomes" id="UP000032279"/>
    </source>
</evidence>
<reference evidence="2 3" key="1">
    <citation type="submission" date="2013-08" db="EMBL/GenBank/DDBJ databases">
        <title>Lactobacillus wasatchii sp. WDC04, a late gas producing bacteria isolated from aged chedder cheese.</title>
        <authorList>
            <person name="Oberg C.J."/>
            <person name="Culumber M."/>
            <person name="McMahon D.J."/>
            <person name="Broadbent J.R."/>
            <person name="Oberg T.S."/>
            <person name="Ortaki F."/>
        </authorList>
    </citation>
    <scope>NUCLEOTIDE SEQUENCE [LARGE SCALE GENOMIC DNA]</scope>
    <source>
        <strain evidence="2 3">WDC04</strain>
    </source>
</reference>
<keyword evidence="3" id="KW-1185">Reference proteome</keyword>
<evidence type="ECO:0000313" key="2">
    <source>
        <dbReference type="EMBL" id="KIS04254.1"/>
    </source>
</evidence>
<dbReference type="EMBL" id="AWTT01000002">
    <property type="protein sequence ID" value="KIS04254.1"/>
    <property type="molecule type" value="Genomic_DNA"/>
</dbReference>
<feature type="transmembrane region" description="Helical" evidence="1">
    <location>
        <begin position="128"/>
        <end position="145"/>
    </location>
</feature>
<dbReference type="Pfam" id="PF07907">
    <property type="entry name" value="YibE_F"/>
    <property type="match status" value="1"/>
</dbReference>
<comment type="caution">
    <text evidence="2">The sequence shown here is derived from an EMBL/GenBank/DDBJ whole genome shotgun (WGS) entry which is preliminary data.</text>
</comment>
<sequence length="372" mass="40925">MKLTHIKNPSTKWLLLVFLLVGIVAMFFVTHNQQLYQKPIGRVIKVTNGIRQKQTDTFQNVDHETNQKLIVKIMNGKYKDHKVTLTNEFSDSGGLDQKYQRGNQLFVNLSSSSGHRLIGTISGYKRDGVLVFLVWLVMVLLILIMRRKGSLAFLSVLLNGVIFFIAIQIDLSLQGNHVMLIFGVLSFVFAILTLLLVLGATKQMLATLGATIIGTSISVLISLAVFSLTHERGMYYESMQYVTQVPRPLFLAETLLGSLGAVMDESTDIVATLFELKSLDPAISAKKLFLSGRKVGQTIMGPLVNVLFMIFMADTFTSALLYIKNGNSWGYTFAMNMSLGTVQSLISGIGIVLAIPVASALAGLLLGRRVKA</sequence>
<feature type="transmembrane region" description="Helical" evidence="1">
    <location>
        <begin position="204"/>
        <end position="229"/>
    </location>
</feature>
<keyword evidence="1" id="KW-1133">Transmembrane helix</keyword>
<protein>
    <recommendedName>
        <fullName evidence="4">YibE/F family protein</fullName>
    </recommendedName>
</protein>
<feature type="transmembrane region" description="Helical" evidence="1">
    <location>
        <begin position="151"/>
        <end position="171"/>
    </location>
</feature>
<name>A0A0D0YYF9_9LACO</name>
<feature type="transmembrane region" description="Helical" evidence="1">
    <location>
        <begin position="303"/>
        <end position="323"/>
    </location>
</feature>
<dbReference type="InterPro" id="IPR012507">
    <property type="entry name" value="YibE_F"/>
</dbReference>
<accession>A0A0D0YYF9</accession>
<dbReference type="PANTHER" id="PTHR41771">
    <property type="entry name" value="MEMBRANE PROTEIN-RELATED"/>
    <property type="match status" value="1"/>
</dbReference>
<dbReference type="Proteomes" id="UP000032279">
    <property type="component" value="Unassembled WGS sequence"/>
</dbReference>
<evidence type="ECO:0000256" key="1">
    <source>
        <dbReference type="SAM" id="Phobius"/>
    </source>
</evidence>
<gene>
    <name evidence="2" type="ORF">WDC_0185</name>
</gene>
<feature type="transmembrane region" description="Helical" evidence="1">
    <location>
        <begin position="343"/>
        <end position="366"/>
    </location>
</feature>
<feature type="transmembrane region" description="Helical" evidence="1">
    <location>
        <begin position="178"/>
        <end position="198"/>
    </location>
</feature>
<dbReference type="OrthoDB" id="5753718at2"/>